<dbReference type="EMBL" id="CP022385">
    <property type="protein sequence ID" value="ATA83572.1"/>
    <property type="molecule type" value="Genomic_DNA"/>
</dbReference>
<dbReference type="RefSeq" id="WP_002681630.1">
    <property type="nucleotide sequence ID" value="NZ_CP022385.1"/>
</dbReference>
<proteinExistence type="predicted"/>
<evidence type="ECO:0008006" key="6">
    <source>
        <dbReference type="Google" id="ProtNLM"/>
    </source>
</evidence>
<evidence type="ECO:0000313" key="4">
    <source>
        <dbReference type="Proteomes" id="UP000217301"/>
    </source>
</evidence>
<reference evidence="4" key="2">
    <citation type="submission" date="2017-06" db="EMBL/GenBank/DDBJ databases">
        <title>Capnocytophaga spp. assemblies.</title>
        <authorList>
            <person name="Gulvik C.A."/>
        </authorList>
    </citation>
    <scope>NUCLEOTIDE SEQUENCE [LARGE SCALE GENOMIC DNA]</scope>
    <source>
        <strain evidence="4">KC1668</strain>
    </source>
</reference>
<dbReference type="AlphaFoldDB" id="A0AAX2I9N9"/>
<dbReference type="Proteomes" id="UP000217301">
    <property type="component" value="Chromosome"/>
</dbReference>
<evidence type="ECO:0000313" key="2">
    <source>
        <dbReference type="EMBL" id="ATA85483.1"/>
    </source>
</evidence>
<dbReference type="KEGG" id="cspu:CGC55_03165"/>
<sequence length="143" mass="16970">MKKETTIKPHQIRILQTLLGKRFKDREARLHFVCSFIGRELPSTKNLTEDEFFALAQHLGYHFEMHAYFDAQNKQHLKLLSLCHELGWRDQANPKYADITRLGKWFCSSKNPFKKSLQNLTPSEVGKVNSIFQKMNEQRYERK</sequence>
<reference evidence="1" key="1">
    <citation type="journal article" date="2017" name="Genome Announc.">
        <title>Twelve Complete Reference Genomes of Clinical Isolates in the Capnocytophaga Genus.</title>
        <authorList>
            <person name="Villarma A."/>
            <person name="Gulvik C.A."/>
            <person name="Rowe L.A."/>
            <person name="Sheth M."/>
            <person name="Juieng P."/>
            <person name="Nicholson A.C."/>
            <person name="Loparev V.N."/>
            <person name="McQuiston J.R."/>
        </authorList>
    </citation>
    <scope>NUCLEOTIDE SEQUENCE</scope>
    <source>
        <strain evidence="1">KC1668</strain>
    </source>
</reference>
<protein>
    <recommendedName>
        <fullName evidence="6">DUF1018 domain-containing protein</fullName>
    </recommendedName>
</protein>
<accession>A0AAX2I9N9</accession>
<evidence type="ECO:0000313" key="1">
    <source>
        <dbReference type="EMBL" id="ATA83572.1"/>
    </source>
</evidence>
<reference evidence="3 5" key="3">
    <citation type="submission" date="2018-06" db="EMBL/GenBank/DDBJ databases">
        <authorList>
            <consortium name="Pathogen Informatics"/>
            <person name="Doyle S."/>
        </authorList>
    </citation>
    <scope>NUCLEOTIDE SEQUENCE [LARGE SCALE GENOMIC DNA]</scope>
    <source>
        <strain evidence="3 5">NCTC11653</strain>
    </source>
</reference>
<dbReference type="Proteomes" id="UP000249902">
    <property type="component" value="Unassembled WGS sequence"/>
</dbReference>
<dbReference type="EMBL" id="UAVP01000003">
    <property type="protein sequence ID" value="SQA74543.1"/>
    <property type="molecule type" value="Genomic_DNA"/>
</dbReference>
<keyword evidence="4" id="KW-1185">Reference proteome</keyword>
<gene>
    <name evidence="1" type="ORF">CGC55_03165</name>
    <name evidence="2" type="ORF">CGC55_13680</name>
    <name evidence="3" type="ORF">NCTC11653_00427</name>
</gene>
<evidence type="ECO:0000313" key="5">
    <source>
        <dbReference type="Proteomes" id="UP000249902"/>
    </source>
</evidence>
<dbReference type="EMBL" id="CP022385">
    <property type="protein sequence ID" value="ATA85483.1"/>
    <property type="molecule type" value="Genomic_DNA"/>
</dbReference>
<dbReference type="KEGG" id="cspu:CGC55_13680"/>
<name>A0AAX2I9N9_CAPSP</name>
<organism evidence="3 5">
    <name type="scientific">Capnocytophaga sputigena</name>
    <dbReference type="NCBI Taxonomy" id="1019"/>
    <lineage>
        <taxon>Bacteria</taxon>
        <taxon>Pseudomonadati</taxon>
        <taxon>Bacteroidota</taxon>
        <taxon>Flavobacteriia</taxon>
        <taxon>Flavobacteriales</taxon>
        <taxon>Flavobacteriaceae</taxon>
        <taxon>Capnocytophaga</taxon>
    </lineage>
</organism>
<evidence type="ECO:0000313" key="3">
    <source>
        <dbReference type="EMBL" id="SQA74543.1"/>
    </source>
</evidence>